<dbReference type="PROSITE" id="PS50097">
    <property type="entry name" value="BTB"/>
    <property type="match status" value="1"/>
</dbReference>
<keyword evidence="3" id="KW-1185">Reference proteome</keyword>
<dbReference type="OMA" id="DECCLPY"/>
<organism evidence="2 3">
    <name type="scientific">Phaeosphaeria nodorum (strain SN15 / ATCC MYA-4574 / FGSC 10173)</name>
    <name type="common">Glume blotch fungus</name>
    <name type="synonym">Parastagonospora nodorum</name>
    <dbReference type="NCBI Taxonomy" id="321614"/>
    <lineage>
        <taxon>Eukaryota</taxon>
        <taxon>Fungi</taxon>
        <taxon>Dikarya</taxon>
        <taxon>Ascomycota</taxon>
        <taxon>Pezizomycotina</taxon>
        <taxon>Dothideomycetes</taxon>
        <taxon>Pleosporomycetidae</taxon>
        <taxon>Pleosporales</taxon>
        <taxon>Pleosporineae</taxon>
        <taxon>Phaeosphaeriaceae</taxon>
        <taxon>Parastagonospora</taxon>
    </lineage>
</organism>
<dbReference type="InterPro" id="IPR000210">
    <property type="entry name" value="BTB/POZ_dom"/>
</dbReference>
<evidence type="ECO:0000313" key="2">
    <source>
        <dbReference type="EMBL" id="QRD02030.1"/>
    </source>
</evidence>
<protein>
    <recommendedName>
        <fullName evidence="1">BTB domain-containing protein</fullName>
    </recommendedName>
</protein>
<reference evidence="3" key="1">
    <citation type="journal article" date="2021" name="BMC Genomics">
        <title>Chromosome-level genome assembly and manually-curated proteome of model necrotroph Parastagonospora nodorum Sn15 reveals a genome-wide trove of candidate effector homologs, and redundancy of virulence-related functions within an accessory chromosome.</title>
        <authorList>
            <person name="Bertazzoni S."/>
            <person name="Jones D.A.B."/>
            <person name="Phan H.T."/>
            <person name="Tan K.-C."/>
            <person name="Hane J.K."/>
        </authorList>
    </citation>
    <scope>NUCLEOTIDE SEQUENCE [LARGE SCALE GENOMIC DNA]</scope>
    <source>
        <strain evidence="3">SN15 / ATCC MYA-4574 / FGSC 10173)</strain>
    </source>
</reference>
<dbReference type="PANTHER" id="PTHR47843:SF2">
    <property type="entry name" value="BTB DOMAIN-CONTAINING PROTEIN"/>
    <property type="match status" value="1"/>
</dbReference>
<sequence length="262" mass="30813">MTSEETAIKRMTPKELAHAIAGPVTTIEVGSERKRYHVHTKLLKYHSSSYKSYFNDLGDRNVGAVLEIPDTSFRAFNLFVHYIDTQSMPLDQDKFMDLINQPGEEGGWTEHTPVETTKGFLLAEKLSAPGFRATINKYFMFVWNQGLCEWFDKLEMHDMATAMINKVPQERVIWQFLVDECCLPYKYKRFVLNVAEDKEGEEGLSREFLLRCMRRFRELVEESEQGNVKKRCYLEHLDSDQKEDCFKLHMRYDKETGHEHFE</sequence>
<dbReference type="OrthoDB" id="194443at2759"/>
<accession>A0A7U2I4Z6</accession>
<gene>
    <name evidence="2" type="ORF">JI435_050000</name>
</gene>
<dbReference type="InterPro" id="IPR011333">
    <property type="entry name" value="SKP1/BTB/POZ_sf"/>
</dbReference>
<feature type="domain" description="BTB" evidence="1">
    <location>
        <begin position="23"/>
        <end position="92"/>
    </location>
</feature>
<proteinExistence type="predicted"/>
<dbReference type="AlphaFoldDB" id="A0A7U2I4Z6"/>
<name>A0A7U2I4Z6_PHANO</name>
<dbReference type="PANTHER" id="PTHR47843">
    <property type="entry name" value="BTB DOMAIN-CONTAINING PROTEIN-RELATED"/>
    <property type="match status" value="1"/>
</dbReference>
<dbReference type="EMBL" id="CP069035">
    <property type="protein sequence ID" value="QRD02030.1"/>
    <property type="molecule type" value="Genomic_DNA"/>
</dbReference>
<evidence type="ECO:0000313" key="3">
    <source>
        <dbReference type="Proteomes" id="UP000663193"/>
    </source>
</evidence>
<dbReference type="VEuPathDB" id="FungiDB:JI435_050000"/>
<dbReference type="Proteomes" id="UP000663193">
    <property type="component" value="Chromosome 13"/>
</dbReference>
<dbReference type="Gene3D" id="3.30.710.10">
    <property type="entry name" value="Potassium Channel Kv1.1, Chain A"/>
    <property type="match status" value="1"/>
</dbReference>
<dbReference type="SUPFAM" id="SSF54695">
    <property type="entry name" value="POZ domain"/>
    <property type="match status" value="1"/>
</dbReference>
<evidence type="ECO:0000259" key="1">
    <source>
        <dbReference type="PROSITE" id="PS50097"/>
    </source>
</evidence>